<proteinExistence type="predicted"/>
<gene>
    <name evidence="2" type="ORF">UFOVP387_28</name>
</gene>
<name>A0A6J7X427_9CAUD</name>
<keyword evidence="1" id="KW-0812">Transmembrane</keyword>
<sequence>MKQYFLDLKLSLLTGTYFAISFANVDATMKVLAFMFASGYTLRRWYLMEKNKNNETK</sequence>
<evidence type="ECO:0000256" key="1">
    <source>
        <dbReference type="SAM" id="Phobius"/>
    </source>
</evidence>
<accession>A0A6J7X427</accession>
<reference evidence="2" key="1">
    <citation type="submission" date="2020-05" db="EMBL/GenBank/DDBJ databases">
        <authorList>
            <person name="Chiriac C."/>
            <person name="Salcher M."/>
            <person name="Ghai R."/>
            <person name="Kavagutti S V."/>
        </authorList>
    </citation>
    <scope>NUCLEOTIDE SEQUENCE</scope>
</reference>
<keyword evidence="1" id="KW-0472">Membrane</keyword>
<dbReference type="EMBL" id="LR798326">
    <property type="protein sequence ID" value="CAB5224063.1"/>
    <property type="molecule type" value="Genomic_DNA"/>
</dbReference>
<feature type="transmembrane region" description="Helical" evidence="1">
    <location>
        <begin position="20"/>
        <end position="42"/>
    </location>
</feature>
<keyword evidence="1" id="KW-1133">Transmembrane helix</keyword>
<organism evidence="2">
    <name type="scientific">uncultured Caudovirales phage</name>
    <dbReference type="NCBI Taxonomy" id="2100421"/>
    <lineage>
        <taxon>Viruses</taxon>
        <taxon>Duplodnaviria</taxon>
        <taxon>Heunggongvirae</taxon>
        <taxon>Uroviricota</taxon>
        <taxon>Caudoviricetes</taxon>
        <taxon>Peduoviridae</taxon>
        <taxon>Maltschvirus</taxon>
        <taxon>Maltschvirus maltsch</taxon>
    </lineage>
</organism>
<evidence type="ECO:0000313" key="2">
    <source>
        <dbReference type="EMBL" id="CAB5224063.1"/>
    </source>
</evidence>
<protein>
    <submittedName>
        <fullName evidence="2">Uncharacterized protein</fullName>
    </submittedName>
</protein>